<dbReference type="GO" id="GO:0000139">
    <property type="term" value="C:Golgi membrane"/>
    <property type="evidence" value="ECO:0007669"/>
    <property type="project" value="UniProtKB-SubCell"/>
</dbReference>
<dbReference type="VEuPathDB" id="FungiDB:H257_03110"/>
<evidence type="ECO:0000256" key="4">
    <source>
        <dbReference type="ARBA" id="ARBA00007505"/>
    </source>
</evidence>
<dbReference type="GO" id="GO:0032580">
    <property type="term" value="C:Golgi cisterna membrane"/>
    <property type="evidence" value="ECO:0007669"/>
    <property type="project" value="UniProtKB-SubCell"/>
</dbReference>
<dbReference type="InterPro" id="IPR001509">
    <property type="entry name" value="Epimerase_deHydtase"/>
</dbReference>
<evidence type="ECO:0000256" key="5">
    <source>
        <dbReference type="ARBA" id="ARBA00012290"/>
    </source>
</evidence>
<evidence type="ECO:0000256" key="12">
    <source>
        <dbReference type="ARBA" id="ARBA00023034"/>
    </source>
</evidence>
<evidence type="ECO:0000256" key="10">
    <source>
        <dbReference type="ARBA" id="ARBA00022989"/>
    </source>
</evidence>
<evidence type="ECO:0000256" key="14">
    <source>
        <dbReference type="ARBA" id="ARBA00023180"/>
    </source>
</evidence>
<keyword evidence="13" id="KW-0472">Membrane</keyword>
<dbReference type="PANTHER" id="PTHR43078">
    <property type="entry name" value="UDP-GLUCURONIC ACID DECARBOXYLASE-RELATED"/>
    <property type="match status" value="1"/>
</dbReference>
<comment type="cofactor">
    <cofactor evidence="1">
        <name>NAD(+)</name>
        <dbReference type="ChEBI" id="CHEBI:57540"/>
    </cofactor>
</comment>
<feature type="compositionally biased region" description="Basic and acidic residues" evidence="19">
    <location>
        <begin position="1"/>
        <end position="10"/>
    </location>
</feature>
<feature type="region of interest" description="Disordered" evidence="19">
    <location>
        <begin position="1"/>
        <end position="22"/>
    </location>
</feature>
<name>A0A396ZV95_APHAT</name>
<dbReference type="UniPathway" id="UPA00796">
    <property type="reaction ID" value="UER00771"/>
</dbReference>
<evidence type="ECO:0000256" key="19">
    <source>
        <dbReference type="SAM" id="MobiDB-lite"/>
    </source>
</evidence>
<dbReference type="EC" id="4.1.1.35" evidence="5"/>
<evidence type="ECO:0000256" key="16">
    <source>
        <dbReference type="ARBA" id="ARBA00031585"/>
    </source>
</evidence>
<evidence type="ECO:0000313" key="22">
    <source>
        <dbReference type="Proteomes" id="UP000265427"/>
    </source>
</evidence>
<proteinExistence type="inferred from homology"/>
<evidence type="ECO:0000256" key="9">
    <source>
        <dbReference type="ARBA" id="ARBA00022968"/>
    </source>
</evidence>
<evidence type="ECO:0000256" key="6">
    <source>
        <dbReference type="ARBA" id="ARBA00018816"/>
    </source>
</evidence>
<evidence type="ECO:0000256" key="11">
    <source>
        <dbReference type="ARBA" id="ARBA00023027"/>
    </source>
</evidence>
<dbReference type="Gene3D" id="3.40.50.720">
    <property type="entry name" value="NAD(P)-binding Rossmann-like Domain"/>
    <property type="match status" value="2"/>
</dbReference>
<keyword evidence="7" id="KW-0812">Transmembrane</keyword>
<sequence length="497" mass="56131">MSHHNLDESSFHGLSDDGSVGRKRGAHWDHYADDFSDPKRKRCKCNYCGHVFYADAQRMRNHTDTCRDAPAGVKSPSSSNGSANVVTSFTSSDRIIPVQRLVAPTLTDATPVHAKPQRRPDATPGTQHKRILVTGGAGFLGLHLCKRLLDMGHDVICLDNLFTSQRISLRDLQRYENFEFVRHDVTEPYYCEVDEIFNLACPASPVHYQYNPIKTTKVSFLGALHMLGLAKRLNAKVLQASTSEVYGDPEVSPQHEEYFGFVLIFIYIEPRDRSHVNCRGVRSCYDEGKRVAETLFFDYERMHNTQIRVARIFNTYGPGMHPHDGRVVSNFILQALANEPITIYGDGSQTRSFCFVDDLVDGLIKFMDNPSGHSGPMNLGNPFEITILALATTIIRMTKSASTLVFLDLPGDDPKLRRPDISLAKYDDHRVKSTHENDMMCRSVLNWTPVVQLEAGLQRTIDYFKHLDLSRYVKPTTHTAHRSTDAMKAKKNCHVEV</sequence>
<evidence type="ECO:0000313" key="21">
    <source>
        <dbReference type="EMBL" id="RHX98133.1"/>
    </source>
</evidence>
<keyword evidence="12" id="KW-0333">Golgi apparatus</keyword>
<dbReference type="InterPro" id="IPR044516">
    <property type="entry name" value="UXS-like"/>
</dbReference>
<comment type="catalytic activity">
    <reaction evidence="18">
        <text>UDP-alpha-D-glucuronate + H(+) = UDP-alpha-D-xylose + CO2</text>
        <dbReference type="Rhea" id="RHEA:23916"/>
        <dbReference type="ChEBI" id="CHEBI:15378"/>
        <dbReference type="ChEBI" id="CHEBI:16526"/>
        <dbReference type="ChEBI" id="CHEBI:57632"/>
        <dbReference type="ChEBI" id="CHEBI:58052"/>
        <dbReference type="EC" id="4.1.1.35"/>
    </reaction>
    <physiologicalReaction direction="left-to-right" evidence="18">
        <dbReference type="Rhea" id="RHEA:23917"/>
    </physiologicalReaction>
</comment>
<comment type="subcellular location">
    <subcellularLocation>
        <location evidence="2">Golgi apparatus membrane</location>
        <topology evidence="2">Single-pass type II membrane protein</topology>
    </subcellularLocation>
    <subcellularLocation>
        <location evidence="17">Golgi apparatus</location>
        <location evidence="17">Golgi stack membrane</location>
    </subcellularLocation>
</comment>
<protein>
    <recommendedName>
        <fullName evidence="6">UDP-glucuronic acid decarboxylase 1</fullName>
        <ecNumber evidence="5">4.1.1.35</ecNumber>
    </recommendedName>
    <alternativeName>
        <fullName evidence="16">UDP-glucuronate decarboxylase 1</fullName>
    </alternativeName>
</protein>
<dbReference type="GO" id="GO:0033320">
    <property type="term" value="P:UDP-D-xylose biosynthetic process"/>
    <property type="evidence" value="ECO:0007669"/>
    <property type="project" value="UniProtKB-UniPathway"/>
</dbReference>
<dbReference type="CDD" id="cd05230">
    <property type="entry name" value="UGD_SDR_e"/>
    <property type="match status" value="1"/>
</dbReference>
<evidence type="ECO:0000256" key="18">
    <source>
        <dbReference type="ARBA" id="ARBA00049410"/>
    </source>
</evidence>
<accession>A0A396ZV95</accession>
<gene>
    <name evidence="21" type="ORF">DYB36_001497</name>
</gene>
<dbReference type="SUPFAM" id="SSF51735">
    <property type="entry name" value="NAD(P)-binding Rossmann-fold domains"/>
    <property type="match status" value="1"/>
</dbReference>
<keyword evidence="15" id="KW-0456">Lyase</keyword>
<reference evidence="21 22" key="1">
    <citation type="submission" date="2018-08" db="EMBL/GenBank/DDBJ databases">
        <title>Aphanomyces genome sequencing and annotation.</title>
        <authorList>
            <person name="Minardi D."/>
            <person name="Oidtmann B."/>
            <person name="Van Der Giezen M."/>
            <person name="Studholme D.J."/>
        </authorList>
    </citation>
    <scope>NUCLEOTIDE SEQUENCE [LARGE SCALE GENOMIC DNA]</scope>
    <source>
        <strain evidence="21 22">Kv</strain>
    </source>
</reference>
<keyword evidence="9" id="KW-0735">Signal-anchor</keyword>
<dbReference type="Pfam" id="PF01370">
    <property type="entry name" value="Epimerase"/>
    <property type="match status" value="1"/>
</dbReference>
<evidence type="ECO:0000256" key="2">
    <source>
        <dbReference type="ARBA" id="ARBA00004323"/>
    </source>
</evidence>
<evidence type="ECO:0000256" key="8">
    <source>
        <dbReference type="ARBA" id="ARBA00022793"/>
    </source>
</evidence>
<keyword evidence="10" id="KW-1133">Transmembrane helix</keyword>
<comment type="pathway">
    <text evidence="3">Nucleotide-sugar biosynthesis; UDP-alpha-D-xylose biosynthesis; UDP-alpha-D-xylose from UDP-alpha-D-glucuronate: step 1/1.</text>
</comment>
<evidence type="ECO:0000256" key="17">
    <source>
        <dbReference type="ARBA" id="ARBA00037859"/>
    </source>
</evidence>
<dbReference type="FunFam" id="3.40.50.720:FF:000065">
    <property type="entry name" value="UDP-glucuronic acid decarboxylase 1"/>
    <property type="match status" value="1"/>
</dbReference>
<comment type="similarity">
    <text evidence="4">Belongs to the NAD(P)-dependent epimerase/dehydratase family. UDP-glucuronic acid decarboxylase subfamily.</text>
</comment>
<evidence type="ECO:0000256" key="1">
    <source>
        <dbReference type="ARBA" id="ARBA00001911"/>
    </source>
</evidence>
<keyword evidence="11" id="KW-0520">NAD</keyword>
<dbReference type="GO" id="GO:0070403">
    <property type="term" value="F:NAD+ binding"/>
    <property type="evidence" value="ECO:0007669"/>
    <property type="project" value="InterPro"/>
</dbReference>
<dbReference type="GO" id="GO:0048040">
    <property type="term" value="F:UDP-glucuronate decarboxylase activity"/>
    <property type="evidence" value="ECO:0007669"/>
    <property type="project" value="UniProtKB-EC"/>
</dbReference>
<dbReference type="EMBL" id="QUSZ01010420">
    <property type="protein sequence ID" value="RHX98133.1"/>
    <property type="molecule type" value="Genomic_DNA"/>
</dbReference>
<dbReference type="PANTHER" id="PTHR43078:SF6">
    <property type="entry name" value="UDP-GLUCURONIC ACID DECARBOXYLASE 1"/>
    <property type="match status" value="1"/>
</dbReference>
<dbReference type="AlphaFoldDB" id="A0A396ZV95"/>
<comment type="caution">
    <text evidence="21">The sequence shown here is derived from an EMBL/GenBank/DDBJ whole genome shotgun (WGS) entry which is preliminary data.</text>
</comment>
<dbReference type="GO" id="GO:0042732">
    <property type="term" value="P:D-xylose metabolic process"/>
    <property type="evidence" value="ECO:0007669"/>
    <property type="project" value="InterPro"/>
</dbReference>
<feature type="domain" description="NAD-dependent epimerase/dehydratase" evidence="20">
    <location>
        <begin position="131"/>
        <end position="380"/>
    </location>
</feature>
<evidence type="ECO:0000256" key="7">
    <source>
        <dbReference type="ARBA" id="ARBA00022692"/>
    </source>
</evidence>
<evidence type="ECO:0000256" key="15">
    <source>
        <dbReference type="ARBA" id="ARBA00023239"/>
    </source>
</evidence>
<evidence type="ECO:0000259" key="20">
    <source>
        <dbReference type="Pfam" id="PF01370"/>
    </source>
</evidence>
<evidence type="ECO:0000256" key="13">
    <source>
        <dbReference type="ARBA" id="ARBA00023136"/>
    </source>
</evidence>
<keyword evidence="8" id="KW-0210">Decarboxylase</keyword>
<evidence type="ECO:0000256" key="3">
    <source>
        <dbReference type="ARBA" id="ARBA00005100"/>
    </source>
</evidence>
<dbReference type="InterPro" id="IPR036291">
    <property type="entry name" value="NAD(P)-bd_dom_sf"/>
</dbReference>
<dbReference type="Proteomes" id="UP000265427">
    <property type="component" value="Unassembled WGS sequence"/>
</dbReference>
<organism evidence="21 22">
    <name type="scientific">Aphanomyces astaci</name>
    <name type="common">Crayfish plague agent</name>
    <dbReference type="NCBI Taxonomy" id="112090"/>
    <lineage>
        <taxon>Eukaryota</taxon>
        <taxon>Sar</taxon>
        <taxon>Stramenopiles</taxon>
        <taxon>Oomycota</taxon>
        <taxon>Saprolegniomycetes</taxon>
        <taxon>Saprolegniales</taxon>
        <taxon>Verrucalvaceae</taxon>
        <taxon>Aphanomyces</taxon>
    </lineage>
</organism>
<keyword evidence="14" id="KW-0325">Glycoprotein</keyword>